<dbReference type="STRING" id="747676.F4RQV9"/>
<keyword evidence="3" id="KW-0732">Signal</keyword>
<feature type="region of interest" description="Disordered" evidence="2">
    <location>
        <begin position="143"/>
        <end position="165"/>
    </location>
</feature>
<name>F4RQV9_MELLP</name>
<dbReference type="GO" id="GO:0016491">
    <property type="term" value="F:oxidoreductase activity"/>
    <property type="evidence" value="ECO:0007669"/>
    <property type="project" value="InterPro"/>
</dbReference>
<evidence type="ECO:0000313" key="5">
    <source>
        <dbReference type="Proteomes" id="UP000001072"/>
    </source>
</evidence>
<proteinExistence type="inferred from homology"/>
<evidence type="ECO:0008006" key="6">
    <source>
        <dbReference type="Google" id="ProtNLM"/>
    </source>
</evidence>
<dbReference type="InterPro" id="IPR044053">
    <property type="entry name" value="AsaB-like"/>
</dbReference>
<dbReference type="AlphaFoldDB" id="F4RQV9"/>
<dbReference type="PANTHER" id="PTHR34598">
    <property type="entry name" value="BLL6449 PROTEIN"/>
    <property type="match status" value="1"/>
</dbReference>
<dbReference type="NCBIfam" id="NF041278">
    <property type="entry name" value="CmcJ_NvfI_EfuI"/>
    <property type="match status" value="1"/>
</dbReference>
<dbReference type="PANTHER" id="PTHR34598:SF3">
    <property type="entry name" value="OXIDOREDUCTASE AN1597"/>
    <property type="match status" value="1"/>
</dbReference>
<reference evidence="5" key="1">
    <citation type="journal article" date="2011" name="Proc. Natl. Acad. Sci. U.S.A.">
        <title>Obligate biotrophy features unraveled by the genomic analysis of rust fungi.</title>
        <authorList>
            <person name="Duplessis S."/>
            <person name="Cuomo C.A."/>
            <person name="Lin Y.-C."/>
            <person name="Aerts A."/>
            <person name="Tisserant E."/>
            <person name="Veneault-Fourrey C."/>
            <person name="Joly D.L."/>
            <person name="Hacquard S."/>
            <person name="Amselem J."/>
            <person name="Cantarel B.L."/>
            <person name="Chiu R."/>
            <person name="Coutinho P.M."/>
            <person name="Feau N."/>
            <person name="Field M."/>
            <person name="Frey P."/>
            <person name="Gelhaye E."/>
            <person name="Goldberg J."/>
            <person name="Grabherr M.G."/>
            <person name="Kodira C.D."/>
            <person name="Kohler A."/>
            <person name="Kuees U."/>
            <person name="Lindquist E.A."/>
            <person name="Lucas S.M."/>
            <person name="Mago R."/>
            <person name="Mauceli E."/>
            <person name="Morin E."/>
            <person name="Murat C."/>
            <person name="Pangilinan J.L."/>
            <person name="Park R."/>
            <person name="Pearson M."/>
            <person name="Quesneville H."/>
            <person name="Rouhier N."/>
            <person name="Sakthikumar S."/>
            <person name="Salamov A.A."/>
            <person name="Schmutz J."/>
            <person name="Selles B."/>
            <person name="Shapiro H."/>
            <person name="Tanguay P."/>
            <person name="Tuskan G.A."/>
            <person name="Henrissat B."/>
            <person name="Van de Peer Y."/>
            <person name="Rouze P."/>
            <person name="Ellis J.G."/>
            <person name="Dodds P.N."/>
            <person name="Schein J.E."/>
            <person name="Zhong S."/>
            <person name="Hamelin R.C."/>
            <person name="Grigoriev I.V."/>
            <person name="Szabo L.J."/>
            <person name="Martin F."/>
        </authorList>
    </citation>
    <scope>NUCLEOTIDE SEQUENCE [LARGE SCALE GENOMIC DNA]</scope>
    <source>
        <strain evidence="5">98AG31 / pathotype 3-4-7</strain>
    </source>
</reference>
<feature type="chain" id="PRO_5003320954" description="Secreted protein" evidence="3">
    <location>
        <begin position="21"/>
        <end position="321"/>
    </location>
</feature>
<sequence>MHITLISVSTALHLLQHVNAVPAALVPDAVLDVKTTLRYCKKGAILEYSKEVDLGRQAHLDHLKTVQIPQPVVIEDIRGFESQFKWDVHGFSYVRDKVLGLEECKSDKEYDELLRPAAEELVKKMHRTNADAVYAFNSRVRDQDDDMKAGGRSRTPVPSVHSDFSPESAKETVKKAIADCELNSKEVKEFKALAEDENNRVVILHLWRPLQVIKKNPLALCDWRSVDIEQDSHAYRPRGPERPACIQWSFNPKNRWYYLNQQGPDEVAMFVQYDSAAKGHMSLPHASFEDPNSPSSPARRSIEVRMIAVFSKGSDMTKKLA</sequence>
<evidence type="ECO:0000256" key="3">
    <source>
        <dbReference type="SAM" id="SignalP"/>
    </source>
</evidence>
<dbReference type="VEuPathDB" id="FungiDB:MELLADRAFT_88185"/>
<feature type="signal peptide" evidence="3">
    <location>
        <begin position="1"/>
        <end position="20"/>
    </location>
</feature>
<dbReference type="eggNOG" id="ENOG502RZAA">
    <property type="taxonomic scope" value="Eukaryota"/>
</dbReference>
<gene>
    <name evidence="4" type="ORF">MELLADRAFT_88185</name>
</gene>
<keyword evidence="5" id="KW-1185">Reference proteome</keyword>
<accession>F4RQV9</accession>
<dbReference type="InParanoid" id="F4RQV9"/>
<dbReference type="RefSeq" id="XP_007411475.1">
    <property type="nucleotide sequence ID" value="XM_007411413.1"/>
</dbReference>
<organism evidence="5">
    <name type="scientific">Melampsora larici-populina (strain 98AG31 / pathotype 3-4-7)</name>
    <name type="common">Poplar leaf rust fungus</name>
    <dbReference type="NCBI Taxonomy" id="747676"/>
    <lineage>
        <taxon>Eukaryota</taxon>
        <taxon>Fungi</taxon>
        <taxon>Dikarya</taxon>
        <taxon>Basidiomycota</taxon>
        <taxon>Pucciniomycotina</taxon>
        <taxon>Pucciniomycetes</taxon>
        <taxon>Pucciniales</taxon>
        <taxon>Melampsoraceae</taxon>
        <taxon>Melampsora</taxon>
    </lineage>
</organism>
<dbReference type="GeneID" id="18934793"/>
<protein>
    <recommendedName>
        <fullName evidence="6">Secreted protein</fullName>
    </recommendedName>
</protein>
<comment type="similarity">
    <text evidence="1">Belongs to the asaB hydroxylase/desaturase family.</text>
</comment>
<dbReference type="EMBL" id="GL883114">
    <property type="protein sequence ID" value="EGG05110.1"/>
    <property type="molecule type" value="Genomic_DNA"/>
</dbReference>
<evidence type="ECO:0000313" key="4">
    <source>
        <dbReference type="EMBL" id="EGG05110.1"/>
    </source>
</evidence>
<dbReference type="KEGG" id="mlr:MELLADRAFT_88185"/>
<evidence type="ECO:0000256" key="2">
    <source>
        <dbReference type="SAM" id="MobiDB-lite"/>
    </source>
</evidence>
<evidence type="ECO:0000256" key="1">
    <source>
        <dbReference type="ARBA" id="ARBA00023604"/>
    </source>
</evidence>
<dbReference type="Proteomes" id="UP000001072">
    <property type="component" value="Unassembled WGS sequence"/>
</dbReference>
<dbReference type="HOGENOM" id="CLU_042688_2_2_1"/>
<dbReference type="OrthoDB" id="412788at2759"/>